<dbReference type="PANTHER" id="PTHR42648:SF25">
    <property type="entry name" value="RNA-DIRECTED DNA POLYMERASE"/>
    <property type="match status" value="1"/>
</dbReference>
<evidence type="ECO:0008006" key="11">
    <source>
        <dbReference type="Google" id="ProtNLM"/>
    </source>
</evidence>
<keyword evidence="3" id="KW-0064">Aspartyl protease</keyword>
<protein>
    <recommendedName>
        <fullName evidence="11">Zinc finger, CCHC-type</fullName>
    </recommendedName>
</protein>
<keyword evidence="4" id="KW-0378">Hydrolase</keyword>
<keyword evidence="5" id="KW-0862">Zinc</keyword>
<accession>A0AAD8KB08</accession>
<dbReference type="InterPro" id="IPR012337">
    <property type="entry name" value="RNaseH-like_sf"/>
</dbReference>
<dbReference type="InterPro" id="IPR001878">
    <property type="entry name" value="Znf_CCHC"/>
</dbReference>
<proteinExistence type="predicted"/>
<dbReference type="Gene3D" id="4.10.60.10">
    <property type="entry name" value="Zinc finger, CCHC-type"/>
    <property type="match status" value="1"/>
</dbReference>
<keyword evidence="5" id="KW-0863">Zinc-finger</keyword>
<dbReference type="GO" id="GO:0006508">
    <property type="term" value="P:proteolysis"/>
    <property type="evidence" value="ECO:0007669"/>
    <property type="project" value="UniProtKB-KW"/>
</dbReference>
<dbReference type="Pfam" id="PF00665">
    <property type="entry name" value="rve"/>
    <property type="match status" value="1"/>
</dbReference>
<dbReference type="SUPFAM" id="SSF56672">
    <property type="entry name" value="DNA/RNA polymerases"/>
    <property type="match status" value="1"/>
</dbReference>
<reference evidence="9" key="1">
    <citation type="journal article" date="2023" name="bioRxiv">
        <title>Improved chromosome-level genome assembly for marigold (Tagetes erecta).</title>
        <authorList>
            <person name="Jiang F."/>
            <person name="Yuan L."/>
            <person name="Wang S."/>
            <person name="Wang H."/>
            <person name="Xu D."/>
            <person name="Wang A."/>
            <person name="Fan W."/>
        </authorList>
    </citation>
    <scope>NUCLEOTIDE SEQUENCE</scope>
    <source>
        <strain evidence="9">WSJ</strain>
        <tissue evidence="9">Leaf</tissue>
    </source>
</reference>
<feature type="compositionally biased region" description="Basic and acidic residues" evidence="6">
    <location>
        <begin position="862"/>
        <end position="871"/>
    </location>
</feature>
<name>A0AAD8KB08_TARER</name>
<evidence type="ECO:0000256" key="5">
    <source>
        <dbReference type="PROSITE-ProRule" id="PRU00047"/>
    </source>
</evidence>
<dbReference type="CDD" id="cd09272">
    <property type="entry name" value="RNase_HI_RT_Ty1"/>
    <property type="match status" value="1"/>
</dbReference>
<dbReference type="Gene3D" id="3.30.420.10">
    <property type="entry name" value="Ribonuclease H-like superfamily/Ribonuclease H"/>
    <property type="match status" value="1"/>
</dbReference>
<organism evidence="9 10">
    <name type="scientific">Tagetes erecta</name>
    <name type="common">African marigold</name>
    <dbReference type="NCBI Taxonomy" id="13708"/>
    <lineage>
        <taxon>Eukaryota</taxon>
        <taxon>Viridiplantae</taxon>
        <taxon>Streptophyta</taxon>
        <taxon>Embryophyta</taxon>
        <taxon>Tracheophyta</taxon>
        <taxon>Spermatophyta</taxon>
        <taxon>Magnoliopsida</taxon>
        <taxon>eudicotyledons</taxon>
        <taxon>Gunneridae</taxon>
        <taxon>Pentapetalae</taxon>
        <taxon>asterids</taxon>
        <taxon>campanulids</taxon>
        <taxon>Asterales</taxon>
        <taxon>Asteraceae</taxon>
        <taxon>Asteroideae</taxon>
        <taxon>Heliantheae alliance</taxon>
        <taxon>Tageteae</taxon>
        <taxon>Tagetes</taxon>
    </lineage>
</organism>
<keyword evidence="1" id="KW-0645">Protease</keyword>
<feature type="region of interest" description="Disordered" evidence="6">
    <location>
        <begin position="809"/>
        <end position="872"/>
    </location>
</feature>
<dbReference type="GO" id="GO:0008270">
    <property type="term" value="F:zinc ion binding"/>
    <property type="evidence" value="ECO:0007669"/>
    <property type="project" value="UniProtKB-KW"/>
</dbReference>
<feature type="compositionally biased region" description="Low complexity" evidence="6">
    <location>
        <begin position="850"/>
        <end position="861"/>
    </location>
</feature>
<dbReference type="InterPro" id="IPR036875">
    <property type="entry name" value="Znf_CCHC_sf"/>
</dbReference>
<dbReference type="GO" id="GO:0004190">
    <property type="term" value="F:aspartic-type endopeptidase activity"/>
    <property type="evidence" value="ECO:0007669"/>
    <property type="project" value="UniProtKB-KW"/>
</dbReference>
<gene>
    <name evidence="9" type="ORF">QVD17_32004</name>
</gene>
<dbReference type="InterPro" id="IPR025724">
    <property type="entry name" value="GAG-pre-integrase_dom"/>
</dbReference>
<dbReference type="InterPro" id="IPR036397">
    <property type="entry name" value="RNaseH_sf"/>
</dbReference>
<dbReference type="PROSITE" id="PS50994">
    <property type="entry name" value="INTEGRASE"/>
    <property type="match status" value="1"/>
</dbReference>
<feature type="domain" description="Integrase catalytic" evidence="8">
    <location>
        <begin position="540"/>
        <end position="706"/>
    </location>
</feature>
<dbReference type="SUPFAM" id="SSF53098">
    <property type="entry name" value="Ribonuclease H-like"/>
    <property type="match status" value="1"/>
</dbReference>
<dbReference type="GO" id="GO:0015074">
    <property type="term" value="P:DNA integration"/>
    <property type="evidence" value="ECO:0007669"/>
    <property type="project" value="InterPro"/>
</dbReference>
<dbReference type="SUPFAM" id="SSF57756">
    <property type="entry name" value="Retrovirus zinc finger-like domains"/>
    <property type="match status" value="1"/>
</dbReference>
<feature type="compositionally biased region" description="Basic and acidic residues" evidence="6">
    <location>
        <begin position="249"/>
        <end position="263"/>
    </location>
</feature>
<dbReference type="InterPro" id="IPR054722">
    <property type="entry name" value="PolX-like_BBD"/>
</dbReference>
<evidence type="ECO:0000259" key="7">
    <source>
        <dbReference type="PROSITE" id="PS50158"/>
    </source>
</evidence>
<sequence>MVETKKTESSNTSNTVVIQKEMGLSNFQCPLLKSTNYTGWSIRMKTILEANGLWEQIEPSEDTEIDFKKNKAATAYLFQSLTEDLIMQVASCKTAKEVWDALKIRHVGVDRVQKARMQTLMKDFELLQMNEDESIDSFTAKINNTITKANELGTTLETSNLVRKLLNSLPDKFIQIVASIEQNTDLDTVSMDEIIGKLKAYEERIKNRRGSQVNNQDKLLFTRQDNHNKRGGRSGGHGRGRFKSSRGNWRGDRSNQGGREENSSQKLRNNNRRWKKPSQDLSKVQCYHCHKTGHYKDKCPRLNHMQQESNLVQDDEQPTLLMTTMGDKEGNAKVFLTQKEIQSKNTNTKESQWYLDNGASNHMTGDRTHFKELDEKVSGQVRFGDGSFVEIKGKGSILLECKNGEQKIISHVYYIPHLKNNILSLGQMTESGCKVVLDNDQLLMYDQSKRLLLKVSRSKNRLYMINLNIGSPTCLLANLEDQAWLWHARLGHLNFDAIKTMTHKNLVQGIPRINHASQVCDACLLGKHCRAPFPNQAKFKSLRPLDLVFGDLCGPISPSTNSGKKYIFLLVDDCTRYMWVYFLESKDQAFEIFKEFKQKVEMDIGTKLKMLRTDRGGEFTSNEFTQYCKKNGIARQLTAPYSPQQNGVVERRNRTMLSTTRSMLKAMKMPQSFWGEAVRHAIYILNRVPTKALTDSSPYEALKGRKPNLEHLRVFGCVAYAKVPSQHLTKLDDRSIKMVYLGNEQGSKAHRLVDPETKRICVSRDVKFIENESWDWKNYMNEAGSEESEDIDFIIGEENIIASQIYNEPASPDQEGEHENNDNYEMEEPTSPNSPGTPFTPPPYHHEPNSEVSTQHSSSAESSERHYEDTPVRGFRSLDSVMERAPEIKNNRLLLLEETPKNYKEAAMNKKWIEAMKSELESINKNNTWKLTDLPEGQKLIGLKWLFKAKKDAAGKINRHKARLVAKGYAQEHGIDFDEVFAPVARMETVRLIIALAAYHGWEVHHLDVKTAFLNGELKEEIYVTQPEGFVIPGHEKKVYKLCRSLYGLKQAPRAWNMKLDQTFKSLGFRKCALEQAIYTRRTKTSTLIVGVYVDDLIVTGTSKEEIDHFKSQMEQQFEMSDLGLLTYYLGIEVIQAKDAISIKQTGYINKILKETKMQDCNETKIPMDPGAKLTSTEEELADATEYRSLIGCLRYLLHTRPDLSYSVGLLSRFMQEPREHHMKAIKQVIRYIKGTKDYGITYRRQGGCKITGYSDSSYGVNTDKGKGTTGIVFYFGESPITWSTQKQPTVALSSCESEFMAATAAACQALWLQRLLTELTGWKQERINLYVDNVSAIALMKNPVFHGRSKHIDIRYHFIRECVEKEQIYVEHISGVKQKADILTKALPRLKFDIMREMLGVEDLKEDTT</sequence>
<dbReference type="GO" id="GO:0003676">
    <property type="term" value="F:nucleic acid binding"/>
    <property type="evidence" value="ECO:0007669"/>
    <property type="project" value="InterPro"/>
</dbReference>
<dbReference type="Pfam" id="PF14223">
    <property type="entry name" value="Retrotran_gag_2"/>
    <property type="match status" value="1"/>
</dbReference>
<evidence type="ECO:0000313" key="9">
    <source>
        <dbReference type="EMBL" id="KAK1416215.1"/>
    </source>
</evidence>
<dbReference type="InterPro" id="IPR057670">
    <property type="entry name" value="SH3_retrovirus"/>
</dbReference>
<dbReference type="Pfam" id="PF22936">
    <property type="entry name" value="Pol_BBD"/>
    <property type="match status" value="1"/>
</dbReference>
<dbReference type="PROSITE" id="PS50158">
    <property type="entry name" value="ZF_CCHC"/>
    <property type="match status" value="1"/>
</dbReference>
<evidence type="ECO:0000256" key="6">
    <source>
        <dbReference type="SAM" id="MobiDB-lite"/>
    </source>
</evidence>
<dbReference type="InterPro" id="IPR001584">
    <property type="entry name" value="Integrase_cat-core"/>
</dbReference>
<feature type="domain" description="CCHC-type" evidence="7">
    <location>
        <begin position="286"/>
        <end position="301"/>
    </location>
</feature>
<dbReference type="Pfam" id="PF13976">
    <property type="entry name" value="gag_pre-integrs"/>
    <property type="match status" value="1"/>
</dbReference>
<evidence type="ECO:0000256" key="3">
    <source>
        <dbReference type="ARBA" id="ARBA00022750"/>
    </source>
</evidence>
<feature type="compositionally biased region" description="Basic residues" evidence="6">
    <location>
        <begin position="229"/>
        <end position="244"/>
    </location>
</feature>
<comment type="caution">
    <text evidence="9">The sequence shown here is derived from an EMBL/GenBank/DDBJ whole genome shotgun (WGS) entry which is preliminary data.</text>
</comment>
<dbReference type="InterPro" id="IPR013103">
    <property type="entry name" value="RVT_2"/>
</dbReference>
<dbReference type="PANTHER" id="PTHR42648">
    <property type="entry name" value="TRANSPOSASE, PUTATIVE-RELATED"/>
    <property type="match status" value="1"/>
</dbReference>
<keyword evidence="2" id="KW-0479">Metal-binding</keyword>
<evidence type="ECO:0000256" key="1">
    <source>
        <dbReference type="ARBA" id="ARBA00022670"/>
    </source>
</evidence>
<evidence type="ECO:0000256" key="4">
    <source>
        <dbReference type="ARBA" id="ARBA00022801"/>
    </source>
</evidence>
<keyword evidence="10" id="KW-1185">Reference proteome</keyword>
<dbReference type="EMBL" id="JAUHHV010000008">
    <property type="protein sequence ID" value="KAK1416215.1"/>
    <property type="molecule type" value="Genomic_DNA"/>
</dbReference>
<dbReference type="Pfam" id="PF25597">
    <property type="entry name" value="SH3_retrovirus"/>
    <property type="match status" value="1"/>
</dbReference>
<evidence type="ECO:0000259" key="8">
    <source>
        <dbReference type="PROSITE" id="PS50994"/>
    </source>
</evidence>
<dbReference type="InterPro" id="IPR043502">
    <property type="entry name" value="DNA/RNA_pol_sf"/>
</dbReference>
<dbReference type="Pfam" id="PF07727">
    <property type="entry name" value="RVT_2"/>
    <property type="match status" value="1"/>
</dbReference>
<evidence type="ECO:0000256" key="2">
    <source>
        <dbReference type="ARBA" id="ARBA00022723"/>
    </source>
</evidence>
<dbReference type="Proteomes" id="UP001229421">
    <property type="component" value="Unassembled WGS sequence"/>
</dbReference>
<dbReference type="InterPro" id="IPR039537">
    <property type="entry name" value="Retrotran_Ty1/copia-like"/>
</dbReference>
<evidence type="ECO:0000313" key="10">
    <source>
        <dbReference type="Proteomes" id="UP001229421"/>
    </source>
</evidence>
<feature type="region of interest" description="Disordered" evidence="6">
    <location>
        <begin position="209"/>
        <end position="283"/>
    </location>
</feature>